<sequence>MRPAGLVTMDKDVKRALLLWPAIASTAIIAATTLPLCWHQKESGSFRNVATGSRAVSCLVRMTGAWLNEHRSVSPLAIPSLVHESIDRTCPDQPLIVMDKSLAESPMSKSIRTAARVGQRPECGVRGLALPTRLENAWSANTRNEEGVSLLAKADLVSSDKAIARTLLAPVLNPVAELAGFSGLASNHPPMMPSREDVSSVALPSRLSPGLEDPFAATGSVSQPSWMNQLDPVASWNAIAINQANAQQPHCLNDLFDQPSQPLVPDTMIAGTLIPKSVSVLAKPAFDVAKVEAADARRAIESPAAGMRSSTMVGGPASWPQPKQLSRDLAIIAQSADLAKMVTSGKRESLTSVQLKIGEDVSSRGIINSLIAEGNASQASGQGVGSVRRHATSIVMGRWAGRVETTIADLQALPRIGDERSGKLIRQLASLSEAGLQLAERVPARDQQVRWLRAAHAASRRANVWGPIWQLARHGEASTTPSAHATVDRTQSAVTHAANPADLDRQYLSLVRLDGTHPGNSSASSEPTISALVENLRRELDETGDTMGWETFLLLDEVESAVRSSDADERALVAQRFLSRLEHHLLTPEHVEWLRRDNVITLARAIQAWTVRPIDYTQLLGDLERGETDAIDLAAIKVGEAFQSLRFSDDVNAARVAKAIDVNYRNANVRTAISVRLIDRLLPAVPGKTQPLRTRVLGNEVRGTSHVDSQLGIGLTPSRDSWNLNVHTDGNVVTQGVTTQSGVTVQTSGTSQFHATTPLIIRPGKYTIGGTRVDVSGSQRLRGVQSRYDGWPLIGSLVRGIAESRFEQARPVASRVSETQIRTNVQQELQTELALKTKVGSQKLDEFVFGPLGRLNLEPKVVDMSTTQERLIARYRLAGDWQLAANTPRPRAWNDSWMSLQVHQSALNNTLEQLLPTGQSKTFEAFFQDTLELFGQDISQLPEDIPADAEIEFASTRPITVEMEDGKLTLTLRVVSLSQAGRANLRRFIVRASYRPVIDGLQARLVRDGHLSVSGPGMSMRQRFPIRALFNKVLSETRSIPLTLPRLVEHPATQDLAISQLELRDGWLALAISPNTSQRVAVGMRSSAASKAVAR</sequence>
<protein>
    <submittedName>
        <fullName evidence="1">Uncharacterized protein</fullName>
    </submittedName>
</protein>
<accession>A0ABY1QP93</accession>
<comment type="caution">
    <text evidence="1">The sequence shown here is derived from an EMBL/GenBank/DDBJ whole genome shotgun (WGS) entry which is preliminary data.</text>
</comment>
<evidence type="ECO:0000313" key="2">
    <source>
        <dbReference type="Proteomes" id="UP001158067"/>
    </source>
</evidence>
<gene>
    <name evidence="1" type="ORF">SAMN06265222_11912</name>
</gene>
<keyword evidence="2" id="KW-1185">Reference proteome</keyword>
<proteinExistence type="predicted"/>
<organism evidence="1 2">
    <name type="scientific">Neorhodopirellula lusitana</name>
    <dbReference type="NCBI Taxonomy" id="445327"/>
    <lineage>
        <taxon>Bacteria</taxon>
        <taxon>Pseudomonadati</taxon>
        <taxon>Planctomycetota</taxon>
        <taxon>Planctomycetia</taxon>
        <taxon>Pirellulales</taxon>
        <taxon>Pirellulaceae</taxon>
        <taxon>Neorhodopirellula</taxon>
    </lineage>
</organism>
<evidence type="ECO:0000313" key="1">
    <source>
        <dbReference type="EMBL" id="SMP75309.1"/>
    </source>
</evidence>
<dbReference type="Proteomes" id="UP001158067">
    <property type="component" value="Unassembled WGS sequence"/>
</dbReference>
<dbReference type="EMBL" id="FXUG01000019">
    <property type="protein sequence ID" value="SMP75309.1"/>
    <property type="molecule type" value="Genomic_DNA"/>
</dbReference>
<reference evidence="1 2" key="1">
    <citation type="submission" date="2017-05" db="EMBL/GenBank/DDBJ databases">
        <authorList>
            <person name="Varghese N."/>
            <person name="Submissions S."/>
        </authorList>
    </citation>
    <scope>NUCLEOTIDE SEQUENCE [LARGE SCALE GENOMIC DNA]</scope>
    <source>
        <strain evidence="1 2">DSM 25457</strain>
    </source>
</reference>
<name>A0ABY1QP93_9BACT</name>